<sequence>MLDTLGQQMPFVKMQGSGNDFVVIDNRDRRVPVEAMADWAKAVCRRAFGIGADGIFFLENPPADRPGVDFIWHFYNADGSRAEMCGNGSRCAARLAYLLGIAPARHVIGTDAGPVRAEVLDSGRVKVQLTPAKDARLDIALPAADKTLRAHFVNTGVPHTVIFVDDVAKVDLPDLGRTVRYHETFRPKGTNANFAQVVDKQTMLLRTYERGVEAETYACGTGASAAVYLSHKLGLTGPEVNVTTSGGEQLTISVDGDNVFLAGAATVTFTGDLLLESVGLKL</sequence>
<dbReference type="NCBIfam" id="TIGR00652">
    <property type="entry name" value="DapF"/>
    <property type="match status" value="1"/>
</dbReference>
<keyword evidence="11" id="KW-1185">Reference proteome</keyword>
<comment type="pathway">
    <text evidence="1 8">Amino-acid biosynthesis; L-lysine biosynthesis via DAP pathway; DL-2,6-diaminopimelate from LL-2,6-diaminopimelate: step 1/1.</text>
</comment>
<dbReference type="PANTHER" id="PTHR31689">
    <property type="entry name" value="DIAMINOPIMELATE EPIMERASE, CHLOROPLASTIC"/>
    <property type="match status" value="1"/>
</dbReference>
<dbReference type="STRING" id="690850.Desaf_1206"/>
<dbReference type="HOGENOM" id="CLU_053306_3_2_7"/>
<evidence type="ECO:0000256" key="8">
    <source>
        <dbReference type="HAMAP-Rule" id="MF_00197"/>
    </source>
</evidence>
<dbReference type="AlphaFoldDB" id="F3YYA1"/>
<evidence type="ECO:0000256" key="3">
    <source>
        <dbReference type="ARBA" id="ARBA00013080"/>
    </source>
</evidence>
<dbReference type="EMBL" id="CP003221">
    <property type="protein sequence ID" value="EGJ49545.1"/>
    <property type="molecule type" value="Genomic_DNA"/>
</dbReference>
<evidence type="ECO:0000313" key="10">
    <source>
        <dbReference type="EMBL" id="EGJ49545.1"/>
    </source>
</evidence>
<feature type="site" description="Could be important to modulate the pK values of the two catalytic cysteine residues" evidence="8">
    <location>
        <position position="209"/>
    </location>
</feature>
<organism evidence="10 11">
    <name type="scientific">Desulfocurvibacter africanus subsp. africanus str. Walvis Bay</name>
    <dbReference type="NCBI Taxonomy" id="690850"/>
    <lineage>
        <taxon>Bacteria</taxon>
        <taxon>Pseudomonadati</taxon>
        <taxon>Thermodesulfobacteriota</taxon>
        <taxon>Desulfovibrionia</taxon>
        <taxon>Desulfovibrionales</taxon>
        <taxon>Desulfovibrionaceae</taxon>
        <taxon>Desulfocurvibacter</taxon>
    </lineage>
</organism>
<dbReference type="GO" id="GO:0008837">
    <property type="term" value="F:diaminopimelate epimerase activity"/>
    <property type="evidence" value="ECO:0007669"/>
    <property type="project" value="UniProtKB-UniRule"/>
</dbReference>
<evidence type="ECO:0000256" key="9">
    <source>
        <dbReference type="PROSITE-ProRule" id="PRU10125"/>
    </source>
</evidence>
<protein>
    <recommendedName>
        <fullName evidence="3 8">Diaminopimelate epimerase</fullName>
        <shortName evidence="8">DAP epimerase</shortName>
        <ecNumber evidence="3 8">5.1.1.7</ecNumber>
    </recommendedName>
    <alternativeName>
        <fullName evidence="8">PLP-independent amino acid racemase</fullName>
    </alternativeName>
</protein>
<evidence type="ECO:0000256" key="7">
    <source>
        <dbReference type="ARBA" id="ARBA00051712"/>
    </source>
</evidence>
<feature type="active site" description="Proton acceptor" evidence="8">
    <location>
        <position position="219"/>
    </location>
</feature>
<comment type="function">
    <text evidence="8">Catalyzes the stereoinversion of LL-2,6-diaminopimelate (L,L-DAP) to meso-diaminopimelate (meso-DAP), a precursor of L-lysine and an essential component of the bacterial peptidoglycan.</text>
</comment>
<dbReference type="Proteomes" id="UP000007844">
    <property type="component" value="Chromosome"/>
</dbReference>
<feature type="binding site" evidence="8">
    <location>
        <begin position="209"/>
        <end position="210"/>
    </location>
    <ligand>
        <name>substrate</name>
    </ligand>
</feature>
<gene>
    <name evidence="8" type="primary">dapF</name>
    <name evidence="10" type="ORF">Desaf_1206</name>
</gene>
<keyword evidence="5 8" id="KW-0457">Lysine biosynthesis</keyword>
<dbReference type="eggNOG" id="COG0253">
    <property type="taxonomic scope" value="Bacteria"/>
</dbReference>
<comment type="catalytic activity">
    <reaction evidence="7 8">
        <text>(2S,6S)-2,6-diaminopimelate = meso-2,6-diaminopimelate</text>
        <dbReference type="Rhea" id="RHEA:15393"/>
        <dbReference type="ChEBI" id="CHEBI:57609"/>
        <dbReference type="ChEBI" id="CHEBI:57791"/>
        <dbReference type="EC" id="5.1.1.7"/>
    </reaction>
</comment>
<comment type="similarity">
    <text evidence="2 8">Belongs to the diaminopimelate epimerase family.</text>
</comment>
<dbReference type="RefSeq" id="WP_014259346.1">
    <property type="nucleotide sequence ID" value="NC_016629.1"/>
</dbReference>
<evidence type="ECO:0000313" key="11">
    <source>
        <dbReference type="Proteomes" id="UP000007844"/>
    </source>
</evidence>
<dbReference type="SUPFAM" id="SSF54506">
    <property type="entry name" value="Diaminopimelate epimerase-like"/>
    <property type="match status" value="2"/>
</dbReference>
<dbReference type="HAMAP" id="MF_00197">
    <property type="entry name" value="DAP_epimerase"/>
    <property type="match status" value="1"/>
</dbReference>
<keyword evidence="4 8" id="KW-0028">Amino-acid biosynthesis</keyword>
<dbReference type="GO" id="GO:0009089">
    <property type="term" value="P:lysine biosynthetic process via diaminopimelate"/>
    <property type="evidence" value="ECO:0007669"/>
    <property type="project" value="UniProtKB-UniRule"/>
</dbReference>
<accession>F3YYA1</accession>
<reference evidence="10 11" key="1">
    <citation type="journal article" date="2011" name="J. Bacteriol.">
        <title>Genome sequence of the mercury-methylating and pleomorphic Desulfovibrio africanus Strain Walvis Bay.</title>
        <authorList>
            <person name="Brown S.D."/>
            <person name="Wall J.D."/>
            <person name="Kucken A.M."/>
            <person name="Gilmour C.C."/>
            <person name="Podar M."/>
            <person name="Brandt C.C."/>
            <person name="Teshima H."/>
            <person name="Detter J.C."/>
            <person name="Han C.S."/>
            <person name="Land M.L."/>
            <person name="Lucas S."/>
            <person name="Han J."/>
            <person name="Pennacchio L."/>
            <person name="Nolan M."/>
            <person name="Pitluck S."/>
            <person name="Woyke T."/>
            <person name="Goodwin L."/>
            <person name="Palumbo A.V."/>
            <person name="Elias D.A."/>
        </authorList>
    </citation>
    <scope>NUCLEOTIDE SEQUENCE [LARGE SCALE GENOMIC DNA]</scope>
    <source>
        <strain evidence="10 11">Walvis Bay</strain>
    </source>
</reference>
<feature type="site" description="Could be important to modulate the pK values of the two catalytic cysteine residues" evidence="8">
    <location>
        <position position="159"/>
    </location>
</feature>
<evidence type="ECO:0000256" key="1">
    <source>
        <dbReference type="ARBA" id="ARBA00005196"/>
    </source>
</evidence>
<dbReference type="GO" id="GO:0005829">
    <property type="term" value="C:cytosol"/>
    <property type="evidence" value="ECO:0007669"/>
    <property type="project" value="TreeGrafter"/>
</dbReference>
<feature type="binding site" evidence="8">
    <location>
        <position position="191"/>
    </location>
    <ligand>
        <name>substrate</name>
    </ligand>
</feature>
<dbReference type="InterPro" id="IPR001653">
    <property type="entry name" value="DAP_epimerase_DapF"/>
</dbReference>
<dbReference type="Gene3D" id="3.10.310.10">
    <property type="entry name" value="Diaminopimelate Epimerase, Chain A, domain 1"/>
    <property type="match status" value="2"/>
</dbReference>
<dbReference type="InterPro" id="IPR018510">
    <property type="entry name" value="DAP_epimerase_AS"/>
</dbReference>
<comment type="subcellular location">
    <subcellularLocation>
        <location evidence="8">Cytoplasm</location>
    </subcellularLocation>
</comment>
<dbReference type="PROSITE" id="PS01326">
    <property type="entry name" value="DAP_EPIMERASE"/>
    <property type="match status" value="1"/>
</dbReference>
<comment type="caution">
    <text evidence="8">Lacks conserved residue(s) required for the propagation of feature annotation.</text>
</comment>
<name>F3YYA1_DESAF</name>
<feature type="active site" description="Proton donor" evidence="8">
    <location>
        <position position="85"/>
    </location>
</feature>
<dbReference type="EC" id="5.1.1.7" evidence="3 8"/>
<keyword evidence="6 8" id="KW-0413">Isomerase</keyword>
<keyword evidence="8" id="KW-0963">Cytoplasm</keyword>
<feature type="active site" evidence="9">
    <location>
        <position position="85"/>
    </location>
</feature>
<evidence type="ECO:0000256" key="4">
    <source>
        <dbReference type="ARBA" id="ARBA00022605"/>
    </source>
</evidence>
<proteinExistence type="inferred from homology"/>
<evidence type="ECO:0000256" key="5">
    <source>
        <dbReference type="ARBA" id="ARBA00023154"/>
    </source>
</evidence>
<feature type="binding site" evidence="8">
    <location>
        <position position="76"/>
    </location>
    <ligand>
        <name>substrate</name>
    </ligand>
</feature>
<dbReference type="UniPathway" id="UPA00034">
    <property type="reaction ID" value="UER00025"/>
</dbReference>
<evidence type="ECO:0000256" key="2">
    <source>
        <dbReference type="ARBA" id="ARBA00010219"/>
    </source>
</evidence>
<feature type="binding site" evidence="8">
    <location>
        <begin position="86"/>
        <end position="87"/>
    </location>
    <ligand>
        <name>substrate</name>
    </ligand>
</feature>
<feature type="binding site" evidence="8">
    <location>
        <position position="19"/>
    </location>
    <ligand>
        <name>substrate</name>
    </ligand>
</feature>
<feature type="binding site" evidence="8">
    <location>
        <begin position="220"/>
        <end position="221"/>
    </location>
    <ligand>
        <name>substrate</name>
    </ligand>
</feature>
<dbReference type="PANTHER" id="PTHR31689:SF0">
    <property type="entry name" value="DIAMINOPIMELATE EPIMERASE"/>
    <property type="match status" value="1"/>
</dbReference>
<dbReference type="Pfam" id="PF01678">
    <property type="entry name" value="DAP_epimerase"/>
    <property type="match status" value="2"/>
</dbReference>
<comment type="subunit">
    <text evidence="8">Homodimer.</text>
</comment>
<evidence type="ECO:0000256" key="6">
    <source>
        <dbReference type="ARBA" id="ARBA00023235"/>
    </source>
</evidence>
<dbReference type="KEGG" id="daf:Desaf_1206"/>